<comment type="caution">
    <text evidence="1">The sequence shown here is derived from an EMBL/GenBank/DDBJ whole genome shotgun (WGS) entry which is preliminary data.</text>
</comment>
<dbReference type="OrthoDB" id="3259897at2759"/>
<reference evidence="1 2" key="1">
    <citation type="submission" date="2020-07" db="EMBL/GenBank/DDBJ databases">
        <title>Comparative genomics of pyrophilous fungi reveals a link between fire events and developmental genes.</title>
        <authorList>
            <consortium name="DOE Joint Genome Institute"/>
            <person name="Steindorff A.S."/>
            <person name="Carver A."/>
            <person name="Calhoun S."/>
            <person name="Stillman K."/>
            <person name="Liu H."/>
            <person name="Lipzen A."/>
            <person name="Pangilinan J."/>
            <person name="Labutti K."/>
            <person name="Bruns T.D."/>
            <person name="Grigoriev I.V."/>
        </authorList>
    </citation>
    <scope>NUCLEOTIDE SEQUENCE [LARGE SCALE GENOMIC DNA]</scope>
    <source>
        <strain evidence="1 2">CBS 144469</strain>
    </source>
</reference>
<name>A0A8H6HD74_9AGAR</name>
<keyword evidence="2" id="KW-1185">Reference proteome</keyword>
<evidence type="ECO:0000313" key="1">
    <source>
        <dbReference type="EMBL" id="KAF6744719.1"/>
    </source>
</evidence>
<gene>
    <name evidence="1" type="ORF">DFP72DRAFT_1018592</name>
</gene>
<dbReference type="Proteomes" id="UP000521943">
    <property type="component" value="Unassembled WGS sequence"/>
</dbReference>
<dbReference type="AlphaFoldDB" id="A0A8H6HD74"/>
<organism evidence="1 2">
    <name type="scientific">Ephemerocybe angulata</name>
    <dbReference type="NCBI Taxonomy" id="980116"/>
    <lineage>
        <taxon>Eukaryota</taxon>
        <taxon>Fungi</taxon>
        <taxon>Dikarya</taxon>
        <taxon>Basidiomycota</taxon>
        <taxon>Agaricomycotina</taxon>
        <taxon>Agaricomycetes</taxon>
        <taxon>Agaricomycetidae</taxon>
        <taxon>Agaricales</taxon>
        <taxon>Agaricineae</taxon>
        <taxon>Psathyrellaceae</taxon>
        <taxon>Ephemerocybe</taxon>
    </lineage>
</organism>
<evidence type="ECO:0000313" key="2">
    <source>
        <dbReference type="Proteomes" id="UP000521943"/>
    </source>
</evidence>
<sequence>MRRRAMTESHPSSSDSNSRAMPFAVYSHVSTYRAAQLELQLYSPSLRVDTRGPLAVFNDHDKLSGKVVLDSLAHHTGRLVLTVEGCFSYPPLPGHSPYSEPRKHVFCTLSKAIDVSPPIPESRGFTFRDAFMMRRPSASYLNAQAVLTERTYPFELALPQGCRPGEELPPSFSSTSAEGNPFAASCEVSYKVVVAWYPETILQTPSHLEVPIVIQGDSDFESKDAGLGASGDSWVEMPLKTERPLPVKFAIALPTSVTFCRDSSIPYFVVFSTTPKAPLLSREIASDSTISIALIRQIAIQQPQSTFLLTPPPSPVKESPVRLLRRVGKSNPRLKRKRSEFEEEFAQKPLPDLPFQTCYSETKTVFSDFFIGFSKRPRHHCEPGSHPSLEAQTSLPDGLHKGKIPLHKDMLPCIDWAGVSVKYYLDVSVLNGIDDMRARIPVRIY</sequence>
<dbReference type="EMBL" id="JACGCI010000115">
    <property type="protein sequence ID" value="KAF6744719.1"/>
    <property type="molecule type" value="Genomic_DNA"/>
</dbReference>
<proteinExistence type="predicted"/>
<accession>A0A8H6HD74</accession>
<protein>
    <submittedName>
        <fullName evidence="1">Uncharacterized protein</fullName>
    </submittedName>
</protein>